<keyword evidence="5 8" id="KW-1133">Transmembrane helix</keyword>
<feature type="transmembrane region" description="Helical" evidence="8">
    <location>
        <begin position="76"/>
        <end position="95"/>
    </location>
</feature>
<dbReference type="PANTHER" id="PTHR45820:SF6">
    <property type="entry name" value="ZINC_CADMIUM RESISTANCE PROTEIN-LIKE"/>
    <property type="match status" value="1"/>
</dbReference>
<feature type="transmembrane region" description="Helical" evidence="8">
    <location>
        <begin position="532"/>
        <end position="550"/>
    </location>
</feature>
<name>A0A673XKB0_SALTR</name>
<feature type="compositionally biased region" description="Polar residues" evidence="7">
    <location>
        <begin position="462"/>
        <end position="473"/>
    </location>
</feature>
<sequence>MKDDESESPHMTAIITWGFGGRGREKEREERENNGAEHMRKRFNSARRSANVDVLSRRHLPGEMASRLGLPHGSSLHRCMLVLTFLLLLCEIVVSRLCNSLITMVDVFHTLFILMHMALPLAQPTLGRGPQKPPPGSPLSTSITSITSTPTQSPVKPPPYALTTSCASPIPSSSTPCHSPPLSTPVLTTTSQFPSKPLTPTITHCFSPDHSESNQLTSYPHPTLSVPANPFPRRLPPEASLCGLSYSEARVQPLGALISALLLAALCVSVSLDILSHTLQPHPILRPLLATVMGAVSLLYNLLVLGLNWGSWLGTKTRAAWEGEESSVLGVNGKVKAKVQTKYSTGLGGENDLSNLPTSLDGAFQDGTLVLCNPGTSSVLNPDSDSQHPPQTSPLHTVAPRGPLSDHCHGAHTLPADSHTLPADCRTSETPNNSPHPEASGCYPNYPNSEVSKCVGHRDNQTDPTTASALKSESPTRLRVQIPAFLPSLITLTQALLGSILALTNGLTLLLLDPDCLHGSGTCGPFIYLDPGFSMVAVVVLLATALPQVCRYGWLLLQASPSQVCVSDLGRRIASVPGVQAVHDLHVWQLTESCLVASVHVHCHAGFQIHRCGDLLSGVTKVLQSVGVSSCTVQPEFLLSTPTASGNLDNNNTNPTIIHREIPPLLSHLACSLACGKGCAGKMCCAPLEEGSAEPLAPPAGETEEPHVLIIENAFL</sequence>
<dbReference type="Pfam" id="PF16916">
    <property type="entry name" value="ZT_dimer"/>
    <property type="match status" value="1"/>
</dbReference>
<feature type="domain" description="Cation efflux protein cytoplasmic" evidence="9">
    <location>
        <begin position="566"/>
        <end position="636"/>
    </location>
</feature>
<keyword evidence="4" id="KW-0862">Zinc</keyword>
<evidence type="ECO:0000313" key="10">
    <source>
        <dbReference type="Ensembl" id="ENSSTUP00000020846.1"/>
    </source>
</evidence>
<dbReference type="InterPro" id="IPR036837">
    <property type="entry name" value="Cation_efflux_CTD_sf"/>
</dbReference>
<evidence type="ECO:0000256" key="6">
    <source>
        <dbReference type="ARBA" id="ARBA00023136"/>
    </source>
</evidence>
<comment type="similarity">
    <text evidence="2">Belongs to the cation diffusion facilitator (CDF) transporter (TC 2.A.4) family. SLC30A subfamily.</text>
</comment>
<evidence type="ECO:0000256" key="3">
    <source>
        <dbReference type="ARBA" id="ARBA00022692"/>
    </source>
</evidence>
<evidence type="ECO:0000259" key="9">
    <source>
        <dbReference type="Pfam" id="PF16916"/>
    </source>
</evidence>
<evidence type="ECO:0000256" key="2">
    <source>
        <dbReference type="ARBA" id="ARBA00008873"/>
    </source>
</evidence>
<evidence type="ECO:0000313" key="11">
    <source>
        <dbReference type="Proteomes" id="UP000472277"/>
    </source>
</evidence>
<dbReference type="SUPFAM" id="SSF160240">
    <property type="entry name" value="Cation efflux protein cytoplasmic domain-like"/>
    <property type="match status" value="1"/>
</dbReference>
<feature type="compositionally biased region" description="Low complexity" evidence="7">
    <location>
        <begin position="138"/>
        <end position="154"/>
    </location>
</feature>
<dbReference type="InterPro" id="IPR027469">
    <property type="entry name" value="Cation_efflux_TMD_sf"/>
</dbReference>
<dbReference type="GeneTree" id="ENSGT00940000156484"/>
<feature type="transmembrane region" description="Helical" evidence="8">
    <location>
        <begin position="288"/>
        <end position="309"/>
    </location>
</feature>
<dbReference type="Ensembl" id="ENSSTUT00000021926.1">
    <property type="protein sequence ID" value="ENSSTUP00000020846.1"/>
    <property type="gene ID" value="ENSSTUG00000009266.1"/>
</dbReference>
<protein>
    <submittedName>
        <fullName evidence="10">Probable zinc transporter protein DDB_G0282067</fullName>
    </submittedName>
</protein>
<feature type="region of interest" description="Disordered" evidence="7">
    <location>
        <begin position="125"/>
        <end position="158"/>
    </location>
</feature>
<feature type="region of interest" description="Disordered" evidence="7">
    <location>
        <begin position="172"/>
        <end position="193"/>
    </location>
</feature>
<evidence type="ECO:0000256" key="5">
    <source>
        <dbReference type="ARBA" id="ARBA00022989"/>
    </source>
</evidence>
<evidence type="ECO:0000256" key="7">
    <source>
        <dbReference type="SAM" id="MobiDB-lite"/>
    </source>
</evidence>
<dbReference type="AlphaFoldDB" id="A0A673XKB0"/>
<reference evidence="10" key="2">
    <citation type="submission" date="2025-09" db="UniProtKB">
        <authorList>
            <consortium name="Ensembl"/>
        </authorList>
    </citation>
    <scope>IDENTIFICATION</scope>
</reference>
<dbReference type="Proteomes" id="UP000472277">
    <property type="component" value="Chromosome 26"/>
</dbReference>
<dbReference type="GO" id="GO:0010312">
    <property type="term" value="P:detoxification of zinc ion"/>
    <property type="evidence" value="ECO:0007669"/>
    <property type="project" value="TreeGrafter"/>
</dbReference>
<feature type="compositionally biased region" description="Polar residues" evidence="7">
    <location>
        <begin position="375"/>
        <end position="395"/>
    </location>
</feature>
<evidence type="ECO:0000256" key="8">
    <source>
        <dbReference type="SAM" id="Phobius"/>
    </source>
</evidence>
<dbReference type="InParanoid" id="A0A673XKB0"/>
<dbReference type="GO" id="GO:0005783">
    <property type="term" value="C:endoplasmic reticulum"/>
    <property type="evidence" value="ECO:0007669"/>
    <property type="project" value="TreeGrafter"/>
</dbReference>
<dbReference type="GO" id="GO:0016020">
    <property type="term" value="C:membrane"/>
    <property type="evidence" value="ECO:0007669"/>
    <property type="project" value="UniProtKB-SubCell"/>
</dbReference>
<feature type="region of interest" description="Disordered" evidence="7">
    <location>
        <begin position="375"/>
        <end position="444"/>
    </location>
</feature>
<reference evidence="10" key="1">
    <citation type="submission" date="2025-08" db="UniProtKB">
        <authorList>
            <consortium name="Ensembl"/>
        </authorList>
    </citation>
    <scope>IDENTIFICATION</scope>
</reference>
<keyword evidence="6 8" id="KW-0472">Membrane</keyword>
<proteinExistence type="inferred from homology"/>
<keyword evidence="3 8" id="KW-0812">Transmembrane</keyword>
<dbReference type="GO" id="GO:0005794">
    <property type="term" value="C:Golgi apparatus"/>
    <property type="evidence" value="ECO:0007669"/>
    <property type="project" value="TreeGrafter"/>
</dbReference>
<dbReference type="GO" id="GO:0019855">
    <property type="term" value="F:calcium channel inhibitor activity"/>
    <property type="evidence" value="ECO:0007669"/>
    <property type="project" value="TreeGrafter"/>
</dbReference>
<evidence type="ECO:0000256" key="1">
    <source>
        <dbReference type="ARBA" id="ARBA00004141"/>
    </source>
</evidence>
<dbReference type="GO" id="GO:0005385">
    <property type="term" value="F:zinc ion transmembrane transporter activity"/>
    <property type="evidence" value="ECO:0007669"/>
    <property type="project" value="TreeGrafter"/>
</dbReference>
<dbReference type="GO" id="GO:0006882">
    <property type="term" value="P:intracellular zinc ion homeostasis"/>
    <property type="evidence" value="ECO:0007669"/>
    <property type="project" value="TreeGrafter"/>
</dbReference>
<organism evidence="10 11">
    <name type="scientific">Salmo trutta</name>
    <name type="common">Brown trout</name>
    <dbReference type="NCBI Taxonomy" id="8032"/>
    <lineage>
        <taxon>Eukaryota</taxon>
        <taxon>Metazoa</taxon>
        <taxon>Chordata</taxon>
        <taxon>Craniata</taxon>
        <taxon>Vertebrata</taxon>
        <taxon>Euteleostomi</taxon>
        <taxon>Actinopterygii</taxon>
        <taxon>Neopterygii</taxon>
        <taxon>Teleostei</taxon>
        <taxon>Protacanthopterygii</taxon>
        <taxon>Salmoniformes</taxon>
        <taxon>Salmonidae</taxon>
        <taxon>Salmoninae</taxon>
        <taxon>Salmo</taxon>
    </lineage>
</organism>
<dbReference type="SUPFAM" id="SSF161111">
    <property type="entry name" value="Cation efflux protein transmembrane domain-like"/>
    <property type="match status" value="1"/>
</dbReference>
<comment type="subcellular location">
    <subcellularLocation>
        <location evidence="1">Membrane</location>
        <topology evidence="1">Multi-pass membrane protein</topology>
    </subcellularLocation>
</comment>
<feature type="region of interest" description="Disordered" evidence="7">
    <location>
        <begin position="454"/>
        <end position="473"/>
    </location>
</feature>
<feature type="transmembrane region" description="Helical" evidence="8">
    <location>
        <begin position="254"/>
        <end position="276"/>
    </location>
</feature>
<accession>A0A673XKB0</accession>
<dbReference type="OMA" id="TPPHICV"/>
<keyword evidence="11" id="KW-1185">Reference proteome</keyword>
<dbReference type="Gene3D" id="1.20.1510.10">
    <property type="entry name" value="Cation efflux protein transmembrane domain"/>
    <property type="match status" value="1"/>
</dbReference>
<gene>
    <name evidence="10" type="primary">LOC115162978</name>
</gene>
<dbReference type="InterPro" id="IPR027470">
    <property type="entry name" value="Cation_efflux_CTD"/>
</dbReference>
<evidence type="ECO:0000256" key="4">
    <source>
        <dbReference type="ARBA" id="ARBA00022833"/>
    </source>
</evidence>
<dbReference type="PANTHER" id="PTHR45820">
    <property type="entry name" value="FI23527P1"/>
    <property type="match status" value="1"/>
</dbReference>
<dbReference type="FunCoup" id="A0A673XKB0">
    <property type="interactions" value="7"/>
</dbReference>
<feature type="transmembrane region" description="Helical" evidence="8">
    <location>
        <begin position="484"/>
        <end position="512"/>
    </location>
</feature>